<keyword evidence="2" id="KW-0732">Signal</keyword>
<feature type="chain" id="PRO_5046114940" description="MYXO-CTERM domain-containing protein" evidence="2">
    <location>
        <begin position="23"/>
        <end position="190"/>
    </location>
</feature>
<keyword evidence="4" id="KW-1185">Reference proteome</keyword>
<evidence type="ECO:0000256" key="1">
    <source>
        <dbReference type="SAM" id="MobiDB-lite"/>
    </source>
</evidence>
<sequence>MLQKSALLFGLVGLFVSQEARAEDPVVIVAPQDGAVVPAQFTVKVTYGDIQYCDTDGCFDIPAETVALSADSSTVEQCLSCPAGGVEFDIMLGPGEHTLEASAAVGTVFSYSDPIKVSVEEAAPTDASDGMDPGTSSGTGDGSGSSGTPGDDDGCACGMTGAPSGGLVWLGISLLLARRRRAPIAGRPVS</sequence>
<name>A0ABT5DUA0_9BACT</name>
<dbReference type="EMBL" id="JAQNDL010000001">
    <property type="protein sequence ID" value="MDC0717184.1"/>
    <property type="molecule type" value="Genomic_DNA"/>
</dbReference>
<feature type="signal peptide" evidence="2">
    <location>
        <begin position="1"/>
        <end position="22"/>
    </location>
</feature>
<evidence type="ECO:0000256" key="2">
    <source>
        <dbReference type="SAM" id="SignalP"/>
    </source>
</evidence>
<feature type="compositionally biased region" description="Gly residues" evidence="1">
    <location>
        <begin position="137"/>
        <end position="147"/>
    </location>
</feature>
<feature type="region of interest" description="Disordered" evidence="1">
    <location>
        <begin position="123"/>
        <end position="157"/>
    </location>
</feature>
<protein>
    <recommendedName>
        <fullName evidence="5">MYXO-CTERM domain-containing protein</fullName>
    </recommendedName>
</protein>
<gene>
    <name evidence="3" type="ORF">POL25_09800</name>
</gene>
<proteinExistence type="predicted"/>
<accession>A0ABT5DUA0</accession>
<dbReference type="RefSeq" id="WP_272085669.1">
    <property type="nucleotide sequence ID" value="NZ_JAQNDL010000001.1"/>
</dbReference>
<evidence type="ECO:0000313" key="4">
    <source>
        <dbReference type="Proteomes" id="UP001221686"/>
    </source>
</evidence>
<evidence type="ECO:0000313" key="3">
    <source>
        <dbReference type="EMBL" id="MDC0717184.1"/>
    </source>
</evidence>
<dbReference type="Proteomes" id="UP001221686">
    <property type="component" value="Unassembled WGS sequence"/>
</dbReference>
<organism evidence="3 4">
    <name type="scientific">Nannocystis bainbridge</name>
    <dbReference type="NCBI Taxonomy" id="2995303"/>
    <lineage>
        <taxon>Bacteria</taxon>
        <taxon>Pseudomonadati</taxon>
        <taxon>Myxococcota</taxon>
        <taxon>Polyangia</taxon>
        <taxon>Nannocystales</taxon>
        <taxon>Nannocystaceae</taxon>
        <taxon>Nannocystis</taxon>
    </lineage>
</organism>
<evidence type="ECO:0008006" key="5">
    <source>
        <dbReference type="Google" id="ProtNLM"/>
    </source>
</evidence>
<reference evidence="3 4" key="1">
    <citation type="submission" date="2022-11" db="EMBL/GenBank/DDBJ databases">
        <title>Minimal conservation of predation-associated metabolite biosynthetic gene clusters underscores biosynthetic potential of Myxococcota including descriptions for ten novel species: Archangium lansinium sp. nov., Myxococcus landrumus sp. nov., Nannocystis bai.</title>
        <authorList>
            <person name="Ahearne A."/>
            <person name="Stevens C."/>
            <person name="Dowd S."/>
        </authorList>
    </citation>
    <scope>NUCLEOTIDE SEQUENCE [LARGE SCALE GENOMIC DNA]</scope>
    <source>
        <strain evidence="3 4">BB15-2</strain>
    </source>
</reference>
<comment type="caution">
    <text evidence="3">The sequence shown here is derived from an EMBL/GenBank/DDBJ whole genome shotgun (WGS) entry which is preliminary data.</text>
</comment>